<name>A0A167Q9X0_CALVF</name>
<dbReference type="EMBL" id="KV417271">
    <property type="protein sequence ID" value="KZO99562.1"/>
    <property type="molecule type" value="Genomic_DNA"/>
</dbReference>
<dbReference type="Proteomes" id="UP000076738">
    <property type="component" value="Unassembled WGS sequence"/>
</dbReference>
<keyword evidence="2" id="KW-1133">Transmembrane helix</keyword>
<gene>
    <name evidence="3" type="ORF">CALVIDRAFT_533975</name>
</gene>
<accession>A0A167Q9X0</accession>
<keyword evidence="4" id="KW-1185">Reference proteome</keyword>
<evidence type="ECO:0000256" key="2">
    <source>
        <dbReference type="SAM" id="Phobius"/>
    </source>
</evidence>
<evidence type="ECO:0000256" key="1">
    <source>
        <dbReference type="SAM" id="MobiDB-lite"/>
    </source>
</evidence>
<feature type="compositionally biased region" description="Basic and acidic residues" evidence="1">
    <location>
        <begin position="109"/>
        <end position="121"/>
    </location>
</feature>
<feature type="transmembrane region" description="Helical" evidence="2">
    <location>
        <begin position="32"/>
        <end position="50"/>
    </location>
</feature>
<proteinExistence type="predicted"/>
<feature type="transmembrane region" description="Helical" evidence="2">
    <location>
        <begin position="56"/>
        <end position="73"/>
    </location>
</feature>
<keyword evidence="2" id="KW-0812">Transmembrane</keyword>
<evidence type="ECO:0000313" key="3">
    <source>
        <dbReference type="EMBL" id="KZO99562.1"/>
    </source>
</evidence>
<sequence length="121" mass="13156">MSTPPTSSHPDHPLLTLDQIGEANRGSQRDGIFAGMASGLVATIISAQMFRLNRKLTIFSGLLTGALSGYFWTQAFLDSRLALLSTEARKKALIRDEQDFEGGTGGQEGLRDRYATTRGDH</sequence>
<protein>
    <submittedName>
        <fullName evidence="3">Uncharacterized protein</fullName>
    </submittedName>
</protein>
<evidence type="ECO:0000313" key="4">
    <source>
        <dbReference type="Proteomes" id="UP000076738"/>
    </source>
</evidence>
<keyword evidence="2" id="KW-0472">Membrane</keyword>
<dbReference type="AlphaFoldDB" id="A0A167Q9X0"/>
<reference evidence="3 4" key="1">
    <citation type="journal article" date="2016" name="Mol. Biol. Evol.">
        <title>Comparative Genomics of Early-Diverging Mushroom-Forming Fungi Provides Insights into the Origins of Lignocellulose Decay Capabilities.</title>
        <authorList>
            <person name="Nagy L.G."/>
            <person name="Riley R."/>
            <person name="Tritt A."/>
            <person name="Adam C."/>
            <person name="Daum C."/>
            <person name="Floudas D."/>
            <person name="Sun H."/>
            <person name="Yadav J.S."/>
            <person name="Pangilinan J."/>
            <person name="Larsson K.H."/>
            <person name="Matsuura K."/>
            <person name="Barry K."/>
            <person name="Labutti K."/>
            <person name="Kuo R."/>
            <person name="Ohm R.A."/>
            <person name="Bhattacharya S.S."/>
            <person name="Shirouzu T."/>
            <person name="Yoshinaga Y."/>
            <person name="Martin F.M."/>
            <person name="Grigoriev I.V."/>
            <person name="Hibbett D.S."/>
        </authorList>
    </citation>
    <scope>NUCLEOTIDE SEQUENCE [LARGE SCALE GENOMIC DNA]</scope>
    <source>
        <strain evidence="3 4">TUFC12733</strain>
    </source>
</reference>
<dbReference type="OrthoDB" id="3352450at2759"/>
<organism evidence="3 4">
    <name type="scientific">Calocera viscosa (strain TUFC12733)</name>
    <dbReference type="NCBI Taxonomy" id="1330018"/>
    <lineage>
        <taxon>Eukaryota</taxon>
        <taxon>Fungi</taxon>
        <taxon>Dikarya</taxon>
        <taxon>Basidiomycota</taxon>
        <taxon>Agaricomycotina</taxon>
        <taxon>Dacrymycetes</taxon>
        <taxon>Dacrymycetales</taxon>
        <taxon>Dacrymycetaceae</taxon>
        <taxon>Calocera</taxon>
    </lineage>
</organism>
<feature type="region of interest" description="Disordered" evidence="1">
    <location>
        <begin position="97"/>
        <end position="121"/>
    </location>
</feature>